<sequence length="297" mass="30529">MSPLHELVAVNARSLRYALGVMLLVGGGTLLALKVWGGLQSRLAPELWYALQGGLLCALGTALGALPVLFMRSIPARVNDAMLGFGGGMMLAASCFSLLVPALQVTQEQGFGRWGGGFLVSAGLLLGASALFLLGRRLAHRSLAIGSSSPGVGVWLFVIAIVLHNIPEGMAVGVSAAAGLANADGLTLGIALQDVPEGLVIALLLAGAGMPRLKAVAFGAASGLVEPLFAILCAWLVGVSQHLLPWGLSLAAGAMIFVVVRAIIPELHRRDNVTLAILGFALGFCLMMLLDNALGRA</sequence>
<feature type="transmembrane region" description="Helical" evidence="8">
    <location>
        <begin position="143"/>
        <end position="166"/>
    </location>
</feature>
<evidence type="ECO:0000256" key="8">
    <source>
        <dbReference type="SAM" id="Phobius"/>
    </source>
</evidence>
<dbReference type="EMBL" id="QJUL01000025">
    <property type="protein sequence ID" value="TBU89482.1"/>
    <property type="molecule type" value="Genomic_DNA"/>
</dbReference>
<keyword evidence="6 8" id="KW-1133">Transmembrane helix</keyword>
<name>A0A4Q9QYV4_9GAMM</name>
<dbReference type="OrthoDB" id="9787346at2"/>
<evidence type="ECO:0000256" key="2">
    <source>
        <dbReference type="ARBA" id="ARBA00006939"/>
    </source>
</evidence>
<feature type="transmembrane region" description="Helical" evidence="8">
    <location>
        <begin position="273"/>
        <end position="290"/>
    </location>
</feature>
<reference evidence="9 10" key="1">
    <citation type="submission" date="2018-06" db="EMBL/GenBank/DDBJ databases">
        <title>Three novel Pseudomonas species isolated from symptomatic oak.</title>
        <authorList>
            <person name="Bueno-Gonzalez V."/>
            <person name="Brady C."/>
        </authorList>
    </citation>
    <scope>NUCLEOTIDE SEQUENCE [LARGE SCALE GENOMIC DNA]</scope>
    <source>
        <strain evidence="9 10">P6B</strain>
    </source>
</reference>
<keyword evidence="7 8" id="KW-0472">Membrane</keyword>
<proteinExistence type="inferred from homology"/>
<keyword evidence="3" id="KW-1003">Cell membrane</keyword>
<dbReference type="GO" id="GO:0005385">
    <property type="term" value="F:zinc ion transmembrane transporter activity"/>
    <property type="evidence" value="ECO:0007669"/>
    <property type="project" value="TreeGrafter"/>
</dbReference>
<feature type="transmembrane region" description="Helical" evidence="8">
    <location>
        <begin position="114"/>
        <end position="134"/>
    </location>
</feature>
<feature type="transmembrane region" description="Helical" evidence="8">
    <location>
        <begin position="215"/>
        <end position="237"/>
    </location>
</feature>
<gene>
    <name evidence="9" type="ORF">DNK44_16835</name>
</gene>
<evidence type="ECO:0000256" key="6">
    <source>
        <dbReference type="ARBA" id="ARBA00022989"/>
    </source>
</evidence>
<dbReference type="GO" id="GO:0005886">
    <property type="term" value="C:plasma membrane"/>
    <property type="evidence" value="ECO:0007669"/>
    <property type="project" value="UniProtKB-SubCell"/>
</dbReference>
<dbReference type="Pfam" id="PF02535">
    <property type="entry name" value="Zip"/>
    <property type="match status" value="1"/>
</dbReference>
<evidence type="ECO:0000256" key="5">
    <source>
        <dbReference type="ARBA" id="ARBA00022833"/>
    </source>
</evidence>
<comment type="caution">
    <text evidence="9">The sequence shown here is derived from an EMBL/GenBank/DDBJ whole genome shotgun (WGS) entry which is preliminary data.</text>
</comment>
<accession>A0A4Q9QYV4</accession>
<protein>
    <submittedName>
        <fullName evidence="9">ZIP family metal transporter</fullName>
    </submittedName>
</protein>
<dbReference type="PANTHER" id="PTHR11040:SF211">
    <property type="entry name" value="ZINC TRANSPORTER ZIP11"/>
    <property type="match status" value="1"/>
</dbReference>
<evidence type="ECO:0000256" key="1">
    <source>
        <dbReference type="ARBA" id="ARBA00004651"/>
    </source>
</evidence>
<evidence type="ECO:0000313" key="10">
    <source>
        <dbReference type="Proteomes" id="UP000293172"/>
    </source>
</evidence>
<feature type="transmembrane region" description="Helical" evidence="8">
    <location>
        <begin position="243"/>
        <end position="264"/>
    </location>
</feature>
<evidence type="ECO:0000256" key="7">
    <source>
        <dbReference type="ARBA" id="ARBA00023136"/>
    </source>
</evidence>
<dbReference type="InterPro" id="IPR003689">
    <property type="entry name" value="ZIP"/>
</dbReference>
<feature type="transmembrane region" description="Helical" evidence="8">
    <location>
        <begin position="17"/>
        <end position="36"/>
    </location>
</feature>
<comment type="similarity">
    <text evidence="2">Belongs to the ZIP transporter (TC 2.A.5) family.</text>
</comment>
<feature type="transmembrane region" description="Helical" evidence="8">
    <location>
        <begin position="48"/>
        <end position="70"/>
    </location>
</feature>
<evidence type="ECO:0000256" key="4">
    <source>
        <dbReference type="ARBA" id="ARBA00022692"/>
    </source>
</evidence>
<dbReference type="Proteomes" id="UP000293172">
    <property type="component" value="Unassembled WGS sequence"/>
</dbReference>
<comment type="subcellular location">
    <subcellularLocation>
        <location evidence="1">Cell membrane</location>
        <topology evidence="1">Multi-pass membrane protein</topology>
    </subcellularLocation>
</comment>
<dbReference type="AlphaFoldDB" id="A0A4Q9QYV4"/>
<evidence type="ECO:0000256" key="3">
    <source>
        <dbReference type="ARBA" id="ARBA00022475"/>
    </source>
</evidence>
<dbReference type="PANTHER" id="PTHR11040">
    <property type="entry name" value="ZINC/IRON TRANSPORTER"/>
    <property type="match status" value="1"/>
</dbReference>
<feature type="transmembrane region" description="Helical" evidence="8">
    <location>
        <begin position="82"/>
        <end position="102"/>
    </location>
</feature>
<feature type="transmembrane region" description="Helical" evidence="8">
    <location>
        <begin position="186"/>
        <end position="208"/>
    </location>
</feature>
<evidence type="ECO:0000313" key="9">
    <source>
        <dbReference type="EMBL" id="TBU89482.1"/>
    </source>
</evidence>
<keyword evidence="4 8" id="KW-0812">Transmembrane</keyword>
<keyword evidence="5" id="KW-0862">Zinc</keyword>
<dbReference type="RefSeq" id="WP_131198537.1">
    <property type="nucleotide sequence ID" value="NZ_QJUL01000025.1"/>
</dbReference>
<organism evidence="9 10">
    <name type="scientific">Phytopseudomonas dryadis</name>
    <dbReference type="NCBI Taxonomy" id="2487520"/>
    <lineage>
        <taxon>Bacteria</taxon>
        <taxon>Pseudomonadati</taxon>
        <taxon>Pseudomonadota</taxon>
        <taxon>Gammaproteobacteria</taxon>
        <taxon>Pseudomonadales</taxon>
        <taxon>Pseudomonadaceae</taxon>
        <taxon>Phytopseudomonas</taxon>
    </lineage>
</organism>